<protein>
    <recommendedName>
        <fullName evidence="2">histidine kinase</fullName>
        <ecNumber evidence="2">2.7.13.3</ecNumber>
    </recommendedName>
</protein>
<evidence type="ECO:0000256" key="6">
    <source>
        <dbReference type="SAM" id="Coils"/>
    </source>
</evidence>
<keyword evidence="5" id="KW-0418">Kinase</keyword>
<keyword evidence="3" id="KW-0597">Phosphoprotein</keyword>
<evidence type="ECO:0000259" key="8">
    <source>
        <dbReference type="PROSITE" id="PS50113"/>
    </source>
</evidence>
<dbReference type="EMBL" id="JAQOSQ010000018">
    <property type="protein sequence ID" value="MDJ1184668.1"/>
    <property type="molecule type" value="Genomic_DNA"/>
</dbReference>
<dbReference type="InterPro" id="IPR013655">
    <property type="entry name" value="PAS_fold_3"/>
</dbReference>
<dbReference type="EC" id="2.7.13.3" evidence="2"/>
<feature type="coiled-coil region" evidence="6">
    <location>
        <begin position="455"/>
        <end position="482"/>
    </location>
</feature>
<dbReference type="NCBIfam" id="TIGR00229">
    <property type="entry name" value="sensory_box"/>
    <property type="match status" value="2"/>
</dbReference>
<evidence type="ECO:0000256" key="4">
    <source>
        <dbReference type="ARBA" id="ARBA00022679"/>
    </source>
</evidence>
<keyword evidence="4" id="KW-0808">Transferase</keyword>
<dbReference type="Gene3D" id="3.30.450.20">
    <property type="entry name" value="PAS domain"/>
    <property type="match status" value="3"/>
</dbReference>
<feature type="domain" description="PAS" evidence="7">
    <location>
        <begin position="340"/>
        <end position="381"/>
    </location>
</feature>
<name>A0ABT7BZN3_9CYAN</name>
<feature type="domain" description="PAC" evidence="8">
    <location>
        <begin position="415"/>
        <end position="467"/>
    </location>
</feature>
<evidence type="ECO:0000256" key="5">
    <source>
        <dbReference type="ARBA" id="ARBA00022777"/>
    </source>
</evidence>
<evidence type="ECO:0000313" key="9">
    <source>
        <dbReference type="EMBL" id="MDJ1184668.1"/>
    </source>
</evidence>
<dbReference type="Pfam" id="PF08447">
    <property type="entry name" value="PAS_3"/>
    <property type="match status" value="1"/>
</dbReference>
<dbReference type="PROSITE" id="PS50113">
    <property type="entry name" value="PAC"/>
    <property type="match status" value="1"/>
</dbReference>
<dbReference type="RefSeq" id="WP_283759322.1">
    <property type="nucleotide sequence ID" value="NZ_JAQOSQ010000018.1"/>
</dbReference>
<dbReference type="SMART" id="SM00091">
    <property type="entry name" value="PAS"/>
    <property type="match status" value="3"/>
</dbReference>
<dbReference type="PROSITE" id="PS50112">
    <property type="entry name" value="PAS"/>
    <property type="match status" value="2"/>
</dbReference>
<evidence type="ECO:0000256" key="2">
    <source>
        <dbReference type="ARBA" id="ARBA00012438"/>
    </source>
</evidence>
<organism evidence="9 10">
    <name type="scientific">Roseofilum casamattae BLCC-M143</name>
    <dbReference type="NCBI Taxonomy" id="3022442"/>
    <lineage>
        <taxon>Bacteria</taxon>
        <taxon>Bacillati</taxon>
        <taxon>Cyanobacteriota</taxon>
        <taxon>Cyanophyceae</taxon>
        <taxon>Desertifilales</taxon>
        <taxon>Desertifilaceae</taxon>
        <taxon>Roseofilum</taxon>
        <taxon>Roseofilum casamattae</taxon>
    </lineage>
</organism>
<dbReference type="Proteomes" id="UP001232992">
    <property type="component" value="Unassembled WGS sequence"/>
</dbReference>
<sequence length="511" mass="58639">MTKKLLTIPVSEAELSAIEAYCAETNRTKTDVLREYIRSIDTRPRENVVKEMIRLKQELQNIQQEKADLEMLLETVTDHSSTIEDDFKNRAKAAKRETEEQFQAITEAMPVAVMISRIGSGEILYANLTASKWFKAAREHFTGRFIADYCINADDCQQLLQQFQERGAVTGYELLCQASDGLPFWVNASLHSLRYKGEETILFALSDIHALKQAKEDLNYAKEKLQAVLDAIPGSVSWLSCQGYYLGVNPHLAEQFGLQVDDFVDRPLGFIQNGKTFSDFITNFIHSSDLSRSEEIQLVVNGEVCHFLVAVQKYDRGNAIVTVGLDVTQRKEAEEALRIAEEKYRSIFENALEGIFQATPDGKFISVNPAMARIYGYDSPEDTIAGINRDNRPVYVNPNDREWFEQTMETEGSVQDWEYQIYRQDGSTIWVSEDTRAVRDGSGQVLYYEGIVQDITKRKQEEENLKRQVAELQIEIDREKRDRQVREITQSSYFQELQAELQTLKFEEEEL</sequence>
<dbReference type="InterPro" id="IPR000700">
    <property type="entry name" value="PAS-assoc_C"/>
</dbReference>
<dbReference type="Pfam" id="PF00989">
    <property type="entry name" value="PAS"/>
    <property type="match status" value="1"/>
</dbReference>
<dbReference type="InterPro" id="IPR013767">
    <property type="entry name" value="PAS_fold"/>
</dbReference>
<feature type="coiled-coil region" evidence="6">
    <location>
        <begin position="45"/>
        <end position="108"/>
    </location>
</feature>
<dbReference type="InterPro" id="IPR052162">
    <property type="entry name" value="Sensor_kinase/Photoreceptor"/>
</dbReference>
<dbReference type="Pfam" id="PF13426">
    <property type="entry name" value="PAS_9"/>
    <property type="match status" value="1"/>
</dbReference>
<dbReference type="SMART" id="SM00086">
    <property type="entry name" value="PAC"/>
    <property type="match status" value="2"/>
</dbReference>
<gene>
    <name evidence="9" type="ORF">PMH09_15885</name>
</gene>
<comment type="caution">
    <text evidence="9">The sequence shown here is derived from an EMBL/GenBank/DDBJ whole genome shotgun (WGS) entry which is preliminary data.</text>
</comment>
<evidence type="ECO:0000256" key="3">
    <source>
        <dbReference type="ARBA" id="ARBA00022553"/>
    </source>
</evidence>
<accession>A0ABT7BZN3</accession>
<feature type="domain" description="PAS" evidence="7">
    <location>
        <begin position="221"/>
        <end position="295"/>
    </location>
</feature>
<dbReference type="PANTHER" id="PTHR43304:SF1">
    <property type="entry name" value="PAC DOMAIN-CONTAINING PROTEIN"/>
    <property type="match status" value="1"/>
</dbReference>
<comment type="catalytic activity">
    <reaction evidence="1">
        <text>ATP + protein L-histidine = ADP + protein N-phospho-L-histidine.</text>
        <dbReference type="EC" id="2.7.13.3"/>
    </reaction>
</comment>
<dbReference type="InterPro" id="IPR000014">
    <property type="entry name" value="PAS"/>
</dbReference>
<keyword evidence="10" id="KW-1185">Reference proteome</keyword>
<dbReference type="CDD" id="cd00130">
    <property type="entry name" value="PAS"/>
    <property type="match status" value="2"/>
</dbReference>
<dbReference type="PANTHER" id="PTHR43304">
    <property type="entry name" value="PHYTOCHROME-LIKE PROTEIN CPH1"/>
    <property type="match status" value="1"/>
</dbReference>
<keyword evidence="6" id="KW-0175">Coiled coil</keyword>
<dbReference type="InterPro" id="IPR035965">
    <property type="entry name" value="PAS-like_dom_sf"/>
</dbReference>
<evidence type="ECO:0000256" key="1">
    <source>
        <dbReference type="ARBA" id="ARBA00000085"/>
    </source>
</evidence>
<evidence type="ECO:0000313" key="10">
    <source>
        <dbReference type="Proteomes" id="UP001232992"/>
    </source>
</evidence>
<dbReference type="SUPFAM" id="SSF55785">
    <property type="entry name" value="PYP-like sensor domain (PAS domain)"/>
    <property type="match status" value="3"/>
</dbReference>
<proteinExistence type="predicted"/>
<reference evidence="9 10" key="1">
    <citation type="submission" date="2023-01" db="EMBL/GenBank/DDBJ databases">
        <title>Novel diversity within Roseofilum (Cyanobacteria; Desertifilaceae) from marine benthic mats with descriptions of four novel species.</title>
        <authorList>
            <person name="Wang Y."/>
            <person name="Berthold D.E."/>
            <person name="Hu J."/>
            <person name="Lefler F.W."/>
            <person name="Laughinghouse H.D. IV."/>
        </authorList>
    </citation>
    <scope>NUCLEOTIDE SEQUENCE [LARGE SCALE GENOMIC DNA]</scope>
    <source>
        <strain evidence="9 10">BLCC-M143</strain>
    </source>
</reference>
<evidence type="ECO:0000259" key="7">
    <source>
        <dbReference type="PROSITE" id="PS50112"/>
    </source>
</evidence>
<dbReference type="InterPro" id="IPR001610">
    <property type="entry name" value="PAC"/>
</dbReference>